<gene>
    <name evidence="3" type="ORF">FHX74_003416</name>
</gene>
<feature type="region of interest" description="Disordered" evidence="1">
    <location>
        <begin position="236"/>
        <end position="256"/>
    </location>
</feature>
<protein>
    <submittedName>
        <fullName evidence="3">Dipeptidyl aminopeptidase/acylaminoacyl peptidase</fullName>
    </submittedName>
</protein>
<dbReference type="Proteomes" id="UP000523079">
    <property type="component" value="Unassembled WGS sequence"/>
</dbReference>
<dbReference type="Gene3D" id="2.120.10.30">
    <property type="entry name" value="TolB, C-terminal domain"/>
    <property type="match status" value="1"/>
</dbReference>
<keyword evidence="3" id="KW-0645">Protease</keyword>
<dbReference type="EMBL" id="JACGWT010000006">
    <property type="protein sequence ID" value="MBA8795775.1"/>
    <property type="molecule type" value="Genomic_DNA"/>
</dbReference>
<evidence type="ECO:0000256" key="1">
    <source>
        <dbReference type="SAM" id="MobiDB-lite"/>
    </source>
</evidence>
<keyword evidence="3" id="KW-0378">Hydrolase</keyword>
<comment type="caution">
    <text evidence="3">The sequence shown here is derived from an EMBL/GenBank/DDBJ whole genome shotgun (WGS) entry which is preliminary data.</text>
</comment>
<dbReference type="Pfam" id="PF00326">
    <property type="entry name" value="Peptidase_S9"/>
    <property type="match status" value="1"/>
</dbReference>
<dbReference type="SUPFAM" id="SSF53474">
    <property type="entry name" value="alpha/beta-Hydrolases"/>
    <property type="match status" value="1"/>
</dbReference>
<dbReference type="InterPro" id="IPR029058">
    <property type="entry name" value="AB_hydrolase_fold"/>
</dbReference>
<dbReference type="AlphaFoldDB" id="A0A7W3IVA9"/>
<dbReference type="SUPFAM" id="SSF82171">
    <property type="entry name" value="DPP6 N-terminal domain-like"/>
    <property type="match status" value="1"/>
</dbReference>
<reference evidence="3 4" key="1">
    <citation type="submission" date="2020-07" db="EMBL/GenBank/DDBJ databases">
        <title>Sequencing the genomes of 1000 actinobacteria strains.</title>
        <authorList>
            <person name="Klenk H.-P."/>
        </authorList>
    </citation>
    <scope>NUCLEOTIDE SEQUENCE [LARGE SCALE GENOMIC DNA]</scope>
    <source>
        <strain evidence="3 4">DSM 100723</strain>
    </source>
</reference>
<feature type="domain" description="Peptidase S9 prolyl oligopeptidase catalytic" evidence="2">
    <location>
        <begin position="448"/>
        <end position="655"/>
    </location>
</feature>
<dbReference type="GO" id="GO:0006508">
    <property type="term" value="P:proteolysis"/>
    <property type="evidence" value="ECO:0007669"/>
    <property type="project" value="InterPro"/>
</dbReference>
<accession>A0A7W3IVA9</accession>
<proteinExistence type="predicted"/>
<keyword evidence="4" id="KW-1185">Reference proteome</keyword>
<dbReference type="PANTHER" id="PTHR43056">
    <property type="entry name" value="PEPTIDASE S9 PROLYL OLIGOPEPTIDASE"/>
    <property type="match status" value="1"/>
</dbReference>
<keyword evidence="3" id="KW-0031">Aminopeptidase</keyword>
<dbReference type="InterPro" id="IPR050585">
    <property type="entry name" value="Xaa-Pro_dipeptidyl-ppase/CocE"/>
</dbReference>
<dbReference type="InterPro" id="IPR001375">
    <property type="entry name" value="Peptidase_S9_cat"/>
</dbReference>
<evidence type="ECO:0000259" key="2">
    <source>
        <dbReference type="Pfam" id="PF00326"/>
    </source>
</evidence>
<dbReference type="RefSeq" id="WP_182561401.1">
    <property type="nucleotide sequence ID" value="NZ_JACGWT010000006.1"/>
</dbReference>
<evidence type="ECO:0000313" key="3">
    <source>
        <dbReference type="EMBL" id="MBA8795775.1"/>
    </source>
</evidence>
<dbReference type="Gene3D" id="3.40.50.1820">
    <property type="entry name" value="alpha/beta hydrolase"/>
    <property type="match status" value="1"/>
</dbReference>
<dbReference type="PANTHER" id="PTHR43056:SF5">
    <property type="entry name" value="PEPTIDASE S9 PROLYL OLIGOPEPTIDASE CATALYTIC DOMAIN-CONTAINING PROTEIN"/>
    <property type="match status" value="1"/>
</dbReference>
<evidence type="ECO:0000313" key="4">
    <source>
        <dbReference type="Proteomes" id="UP000523079"/>
    </source>
</evidence>
<dbReference type="GO" id="GO:0004177">
    <property type="term" value="F:aminopeptidase activity"/>
    <property type="evidence" value="ECO:0007669"/>
    <property type="project" value="UniProtKB-KW"/>
</dbReference>
<dbReference type="GO" id="GO:0008236">
    <property type="term" value="F:serine-type peptidase activity"/>
    <property type="evidence" value="ECO:0007669"/>
    <property type="project" value="InterPro"/>
</dbReference>
<sequence length="673" mass="71185">MVETTTRTLPYGSWPSPVTAELITASSTGLGDPVALGDATLWTAALPGRAGRVSLLRRAADGTVEEVVGGDFSVRSRVHEYGGGEWAVSPAGPEAPPGAAVVVFAHFDDNRLYRVDLDADGHAAAPVALTPADPGLRYAALEVHGGLGVLLAVREDHREPGEAVTTVVLLGLDPDDARTREGGRVLCSGADFYADPTLGPLDADGARRLAWVEWDHPAMPWDATRVQTAVLDPATGERGPATQVAGGPAESAVHPGWTPTGDLLLVSDRTDWWNLYRSAGGTAEPEPLCPREAEFCPPPWTLGGRPYAFAGEDRLVCRWTSDGTDRLGVLDLGSGELTTLETDAVDVGAPSVSGPVVALALGFADRPREVALLDLAGGDWTTLARSSDTDLPTGLVSVAEPVSWDGAAGTVHAWYYPPTHPEVSGPDDERPPLITVSHGGPTSASLPTFSLALQYWTSRGFAVLDVNYGGSTGYGRPYRDRLQGAWGLVDVADCADGATAMADQGRADRERLAIRGGSAGGYTTLRALTATDVFTAGISLYGIGDLEVLARDTHKFESRYLDGLVGPYPERRDVYLERSPIHHVDELSSAILLLQGLEDAVVPPNQAELFAAAARDKGLPVALILFEGEGHGFRRPENVRASLEAQLSFLGQVFGFVPADPVEQVEIENLPAR</sequence>
<name>A0A7W3IVA9_9ACTN</name>
<dbReference type="InterPro" id="IPR011042">
    <property type="entry name" value="6-blade_b-propeller_TolB-like"/>
</dbReference>
<organism evidence="3 4">
    <name type="scientific">Microlunatus kandeliicorticis</name>
    <dbReference type="NCBI Taxonomy" id="1759536"/>
    <lineage>
        <taxon>Bacteria</taxon>
        <taxon>Bacillati</taxon>
        <taxon>Actinomycetota</taxon>
        <taxon>Actinomycetes</taxon>
        <taxon>Propionibacteriales</taxon>
        <taxon>Propionibacteriaceae</taxon>
        <taxon>Microlunatus</taxon>
    </lineage>
</organism>